<dbReference type="SUPFAM" id="SSF48452">
    <property type="entry name" value="TPR-like"/>
    <property type="match status" value="1"/>
</dbReference>
<dbReference type="InterPro" id="IPR011990">
    <property type="entry name" value="TPR-like_helical_dom_sf"/>
</dbReference>
<name>A0A512HRL6_9ACTN</name>
<evidence type="ECO:0000313" key="2">
    <source>
        <dbReference type="EMBL" id="GEO88095.1"/>
    </source>
</evidence>
<comment type="caution">
    <text evidence="2">The sequence shown here is derived from an EMBL/GenBank/DDBJ whole genome shotgun (WGS) entry which is preliminary data.</text>
</comment>
<dbReference type="RefSeq" id="WP_146825427.1">
    <property type="nucleotide sequence ID" value="NZ_BAAAYQ010000001.1"/>
</dbReference>
<dbReference type="Gene3D" id="1.25.40.10">
    <property type="entry name" value="Tetratricopeptide repeat domain"/>
    <property type="match status" value="1"/>
</dbReference>
<gene>
    <name evidence="2" type="ORF">AFL01nite_04220</name>
</gene>
<dbReference type="OrthoDB" id="9761935at2"/>
<dbReference type="InterPro" id="IPR024983">
    <property type="entry name" value="CHAT_dom"/>
</dbReference>
<proteinExistence type="predicted"/>
<evidence type="ECO:0000313" key="3">
    <source>
        <dbReference type="Proteomes" id="UP000321769"/>
    </source>
</evidence>
<dbReference type="AlphaFoldDB" id="A0A512HRL6"/>
<organism evidence="2 3">
    <name type="scientific">Aeromicrobium flavum</name>
    <dbReference type="NCBI Taxonomy" id="416568"/>
    <lineage>
        <taxon>Bacteria</taxon>
        <taxon>Bacillati</taxon>
        <taxon>Actinomycetota</taxon>
        <taxon>Actinomycetes</taxon>
        <taxon>Propionibacteriales</taxon>
        <taxon>Nocardioidaceae</taxon>
        <taxon>Aeromicrobium</taxon>
    </lineage>
</organism>
<protein>
    <submittedName>
        <fullName evidence="2">CHAT domain-containing protein</fullName>
    </submittedName>
</protein>
<keyword evidence="3" id="KW-1185">Reference proteome</keyword>
<reference evidence="2 3" key="1">
    <citation type="submission" date="2019-07" db="EMBL/GenBank/DDBJ databases">
        <title>Whole genome shotgun sequence of Aeromicrobium flavum NBRC 107625.</title>
        <authorList>
            <person name="Hosoyama A."/>
            <person name="Uohara A."/>
            <person name="Ohji S."/>
            <person name="Ichikawa N."/>
        </authorList>
    </citation>
    <scope>NUCLEOTIDE SEQUENCE [LARGE SCALE GENOMIC DNA]</scope>
    <source>
        <strain evidence="2 3">NBRC 107625</strain>
    </source>
</reference>
<evidence type="ECO:0000259" key="1">
    <source>
        <dbReference type="Pfam" id="PF12770"/>
    </source>
</evidence>
<accession>A0A512HRL6</accession>
<dbReference type="Proteomes" id="UP000321769">
    <property type="component" value="Unassembled WGS sequence"/>
</dbReference>
<sequence>MPPTAAPTLHEHGVAAINRGHFRQARRLLGSALERADEPDLVARISASLAYAEAELGDRAQAMQRCAAALRLPGTSPRARAIVRSQLAVLLSRGGDLDEVIGLYNLAIPALDPGTTERGNVLLNRGFAQLEQNHLTRAETDFDAAARDFRAAGDDAGAAAADHNRGYVAMALGDLVTALRLMDRAERESPDAGIQVRTIGMQDRAEVLLKAGMVTEGTRLLERAVANFSTLRLPRMQAECEFVLGRAVLLTDPNRSRVLARSAARRLRRNGNSGWALRADTLEAIARAIGGGGTPAWLGRAEELAAALRGSSMVHEAQLLDLYAARVAVRLGRLEDARVRLQRARTNPRDSLTERLLERRTKAELSLATGRRRQALRHLQAGLGLLHDWQSSFGSLDLMTSLVGHGRDLAARGIQIALEDGSPELVFEWSERARALTTRVVPVRPPEDPAAAADLVEIRRLTVTEPEAGSPEARRLAELRDRVRRRAWLGTGSGEVRRVAELHEVGAALGSDTALVSYGWDRRSRLHALVVTEDGPTVVDLGDSSPTVALMAGLRADLDVSAGELGEAIGRVVLAGRRRRLAEVATALVAPVLPLVGDRRVVLTHSGILAGVPWSMLPGFVGRPVTVASAATRWLATRGLPTPTTGTFVAGPDVDRAVEEVKQSSARWPGSTCLTDGQATVAATLAAADGASLLHISAHGRHAAENPLFSAVLLADGPLFGYDLDQLKNVPDVVILSACEVGRSTQRWAEESLGMVNAWLHAGARCVIASPAAVADDEACEVLQDVHRLMAAGTPPGVALAEATADRPTSFVCFGAGW</sequence>
<dbReference type="EMBL" id="BJZQ01000001">
    <property type="protein sequence ID" value="GEO88095.1"/>
    <property type="molecule type" value="Genomic_DNA"/>
</dbReference>
<feature type="domain" description="CHAT" evidence="1">
    <location>
        <begin position="581"/>
        <end position="804"/>
    </location>
</feature>
<dbReference type="Pfam" id="PF12770">
    <property type="entry name" value="CHAT"/>
    <property type="match status" value="1"/>
</dbReference>